<feature type="compositionally biased region" description="Basic and acidic residues" evidence="1">
    <location>
        <begin position="248"/>
        <end position="257"/>
    </location>
</feature>
<feature type="region of interest" description="Disordered" evidence="1">
    <location>
        <begin position="224"/>
        <end position="257"/>
    </location>
</feature>
<dbReference type="EMBL" id="WWHY01000001">
    <property type="protein sequence ID" value="MYR31407.1"/>
    <property type="molecule type" value="Genomic_DNA"/>
</dbReference>
<organism evidence="2 3">
    <name type="scientific">Nocardiopsis alba</name>
    <dbReference type="NCBI Taxonomy" id="53437"/>
    <lineage>
        <taxon>Bacteria</taxon>
        <taxon>Bacillati</taxon>
        <taxon>Actinomycetota</taxon>
        <taxon>Actinomycetes</taxon>
        <taxon>Streptosporangiales</taxon>
        <taxon>Nocardiopsidaceae</taxon>
        <taxon>Nocardiopsis</taxon>
    </lineage>
</organism>
<proteinExistence type="predicted"/>
<reference evidence="2 3" key="1">
    <citation type="journal article" date="2019" name="Nat. Commun.">
        <title>The antimicrobial potential of Streptomyces from insect microbiomes.</title>
        <authorList>
            <person name="Chevrette M.G."/>
            <person name="Carlson C.M."/>
            <person name="Ortega H.E."/>
            <person name="Thomas C."/>
            <person name="Ananiev G.E."/>
            <person name="Barns K.J."/>
            <person name="Book A.J."/>
            <person name="Cagnazzo J."/>
            <person name="Carlos C."/>
            <person name="Flanigan W."/>
            <person name="Grubbs K.J."/>
            <person name="Horn H.A."/>
            <person name="Hoffmann F.M."/>
            <person name="Klassen J.L."/>
            <person name="Knack J.J."/>
            <person name="Lewin G.R."/>
            <person name="McDonald B.R."/>
            <person name="Muller L."/>
            <person name="Melo W.G.P."/>
            <person name="Pinto-Tomas A.A."/>
            <person name="Schmitz A."/>
            <person name="Wendt-Pienkowski E."/>
            <person name="Wildman S."/>
            <person name="Zhao M."/>
            <person name="Zhang F."/>
            <person name="Bugni T.S."/>
            <person name="Andes D.R."/>
            <person name="Pupo M.T."/>
            <person name="Currie C.R."/>
        </authorList>
    </citation>
    <scope>NUCLEOTIDE SEQUENCE [LARGE SCALE GENOMIC DNA]</scope>
    <source>
        <strain evidence="2 3">SID5840</strain>
    </source>
</reference>
<evidence type="ECO:0000313" key="3">
    <source>
        <dbReference type="Proteomes" id="UP000467124"/>
    </source>
</evidence>
<comment type="caution">
    <text evidence="2">The sequence shown here is derived from an EMBL/GenBank/DDBJ whole genome shotgun (WGS) entry which is preliminary data.</text>
</comment>
<gene>
    <name evidence="2" type="ORF">GTW20_03795</name>
</gene>
<protein>
    <submittedName>
        <fullName evidence="2">DUF2637 domain-containing protein</fullName>
    </submittedName>
</protein>
<dbReference type="InterPro" id="IPR021235">
    <property type="entry name" value="DUF2637"/>
</dbReference>
<dbReference type="Proteomes" id="UP000467124">
    <property type="component" value="Unassembled WGS sequence"/>
</dbReference>
<dbReference type="Pfam" id="PF10935">
    <property type="entry name" value="DUF2637"/>
    <property type="match status" value="1"/>
</dbReference>
<accession>A0A7K2INJ0</accession>
<evidence type="ECO:0000256" key="1">
    <source>
        <dbReference type="SAM" id="MobiDB-lite"/>
    </source>
</evidence>
<evidence type="ECO:0000313" key="2">
    <source>
        <dbReference type="EMBL" id="MYR31407.1"/>
    </source>
</evidence>
<name>A0A7K2INJ0_9ACTN</name>
<sequence length="257" mass="28532">MAWQLLELRLGCAVPEPAWGSCRQSGVSRQLGGLSYSHMYELALRHGEPQWRAALFPLSVDGMIVGASMTLLSDARHGRRGGQLPWALLILGSVVSLAANVAVADPTMWSRIIHAWPLFALIGAYELLMREFRNTAKSVRTASADDERDLQGVVLSSRADLHLVDASGQKKVPKQHTPFQARAWVWAEAGEQERGELPGGKKMGEHFDRKERWGRLVKERGLYERRSSQAGGRRKIARNSQVTSAQVRKRDSEAALS</sequence>
<dbReference type="AlphaFoldDB" id="A0A7K2INJ0"/>